<organism evidence="1 2">
    <name type="scientific">Zophobas morio</name>
    <dbReference type="NCBI Taxonomy" id="2755281"/>
    <lineage>
        <taxon>Eukaryota</taxon>
        <taxon>Metazoa</taxon>
        <taxon>Ecdysozoa</taxon>
        <taxon>Arthropoda</taxon>
        <taxon>Hexapoda</taxon>
        <taxon>Insecta</taxon>
        <taxon>Pterygota</taxon>
        <taxon>Neoptera</taxon>
        <taxon>Endopterygota</taxon>
        <taxon>Coleoptera</taxon>
        <taxon>Polyphaga</taxon>
        <taxon>Cucujiformia</taxon>
        <taxon>Tenebrionidae</taxon>
        <taxon>Zophobas</taxon>
    </lineage>
</organism>
<protein>
    <submittedName>
        <fullName evidence="1">Uncharacterized protein</fullName>
    </submittedName>
</protein>
<comment type="caution">
    <text evidence="1">The sequence shown here is derived from an EMBL/GenBank/DDBJ whole genome shotgun (WGS) entry which is preliminary data.</text>
</comment>
<evidence type="ECO:0000313" key="1">
    <source>
        <dbReference type="EMBL" id="KAJ3660753.1"/>
    </source>
</evidence>
<dbReference type="Proteomes" id="UP001168821">
    <property type="component" value="Unassembled WGS sequence"/>
</dbReference>
<proteinExistence type="predicted"/>
<reference evidence="1" key="1">
    <citation type="journal article" date="2023" name="G3 (Bethesda)">
        <title>Whole genome assemblies of Zophobas morio and Tenebrio molitor.</title>
        <authorList>
            <person name="Kaur S."/>
            <person name="Stinson S.A."/>
            <person name="diCenzo G.C."/>
        </authorList>
    </citation>
    <scope>NUCLEOTIDE SEQUENCE</scope>
    <source>
        <strain evidence="1">QUZm001</strain>
    </source>
</reference>
<evidence type="ECO:0000313" key="2">
    <source>
        <dbReference type="Proteomes" id="UP001168821"/>
    </source>
</evidence>
<dbReference type="EMBL" id="JALNTZ010000002">
    <property type="protein sequence ID" value="KAJ3660753.1"/>
    <property type="molecule type" value="Genomic_DNA"/>
</dbReference>
<sequence>MGTNNISLKEHLDMVGIGELQHWKVTTADAHWDEIEKGDKIFVKQVEAMVAGLLRERDFLLDLVDDYKLARLIISSLFLLVSLY</sequence>
<accession>A0AA38ISX4</accession>
<gene>
    <name evidence="1" type="ORF">Zmor_005188</name>
</gene>
<dbReference type="AlphaFoldDB" id="A0AA38ISX4"/>
<name>A0AA38ISX4_9CUCU</name>
<keyword evidence="2" id="KW-1185">Reference proteome</keyword>